<dbReference type="Proteomes" id="UP001186974">
    <property type="component" value="Unassembled WGS sequence"/>
</dbReference>
<protein>
    <submittedName>
        <fullName evidence="1">Uncharacterized protein</fullName>
    </submittedName>
</protein>
<organism evidence="1 2">
    <name type="scientific">Coniosporium uncinatum</name>
    <dbReference type="NCBI Taxonomy" id="93489"/>
    <lineage>
        <taxon>Eukaryota</taxon>
        <taxon>Fungi</taxon>
        <taxon>Dikarya</taxon>
        <taxon>Ascomycota</taxon>
        <taxon>Pezizomycotina</taxon>
        <taxon>Dothideomycetes</taxon>
        <taxon>Dothideomycetes incertae sedis</taxon>
        <taxon>Coniosporium</taxon>
    </lineage>
</organism>
<feature type="non-terminal residue" evidence="1">
    <location>
        <position position="674"/>
    </location>
</feature>
<dbReference type="EMBL" id="JAWDJW010008212">
    <property type="protein sequence ID" value="KAK3060899.1"/>
    <property type="molecule type" value="Genomic_DNA"/>
</dbReference>
<accession>A0ACC3D2N7</accession>
<keyword evidence="2" id="KW-1185">Reference proteome</keyword>
<gene>
    <name evidence="1" type="ORF">LTS18_007462</name>
</gene>
<reference evidence="1" key="1">
    <citation type="submission" date="2024-09" db="EMBL/GenBank/DDBJ databases">
        <title>Black Yeasts Isolated from many extreme environments.</title>
        <authorList>
            <person name="Coleine C."/>
            <person name="Stajich J.E."/>
            <person name="Selbmann L."/>
        </authorList>
    </citation>
    <scope>NUCLEOTIDE SEQUENCE</scope>
    <source>
        <strain evidence="1">CCFEE 5737</strain>
    </source>
</reference>
<comment type="caution">
    <text evidence="1">The sequence shown here is derived from an EMBL/GenBank/DDBJ whole genome shotgun (WGS) entry which is preliminary data.</text>
</comment>
<sequence length="674" mass="75317">MSRRTNRPADILIPGHPRGLNRNIRIVRDMEPHDITDRDPARVTLLDHLDSNVASKTADQDTITDPIMSEQTPAHVNTAADLRMSEAASANMNDNAHPVNTTARGQRRGGRAQSRRGPPADTSTVTTGGPQRVTLADFLARTGHQDGPDTTSVNMSREVDEVSDGTSAKDPPGRAAPVFQKRFSGADWNALPDKLAKEDAAAAAFFRAMPRNNSPSKETTFNQTYHKTTHTSDLNSRKIVNTEQTTFGGKTEDANTQEQVETQVNTSSAADLDTAVASKSPEHQVESVAAPKSEVSTESLLEDVQEPKPACSEQPSLDSLIKVTLPSTPNGNTCRDNKRSSLFEIKGASGKGLGVFAIEPLPCGTRLLTDKPLMRLSEDEYRNVDYKNVLAKFNALSAEDRTKYKSIYSKSEFRSYWQTAIEDQIRLGNSDPKEHLSIPDQAAVMAVFETNAIQHEDGGAYVCHLSSRMNHSCSANAIMIWNSNLDAQTVHLIRDVEKHEEITVAYFNDLQTRQMRRETLESHFGYACRCLACDPLDSNHTESEFRRARILNLDRVILWYRDKPSFFEKIDLLFKAKDFKTRFNGTYTKSWHKHQRALCLELVWLFKQEGLNRTESASALKKAAIHSKAIGDHAKASKCAKERLELWRMFAGDDHEETKKAYEFMMEMSTDNVV</sequence>
<evidence type="ECO:0000313" key="2">
    <source>
        <dbReference type="Proteomes" id="UP001186974"/>
    </source>
</evidence>
<evidence type="ECO:0000313" key="1">
    <source>
        <dbReference type="EMBL" id="KAK3060899.1"/>
    </source>
</evidence>
<name>A0ACC3D2N7_9PEZI</name>
<proteinExistence type="predicted"/>